<reference evidence="5" key="3">
    <citation type="submission" date="2025-09" db="UniProtKB">
        <authorList>
            <consortium name="Ensembl"/>
        </authorList>
    </citation>
    <scope>IDENTIFICATION</scope>
</reference>
<evidence type="ECO:0000256" key="4">
    <source>
        <dbReference type="SAM" id="Phobius"/>
    </source>
</evidence>
<name>A0A8C4XCV1_ERPCA</name>
<feature type="coiled-coil region" evidence="2">
    <location>
        <begin position="133"/>
        <end position="237"/>
    </location>
</feature>
<feature type="compositionally biased region" description="Basic and acidic residues" evidence="3">
    <location>
        <begin position="583"/>
        <end position="594"/>
    </location>
</feature>
<feature type="region of interest" description="Disordered" evidence="3">
    <location>
        <begin position="575"/>
        <end position="624"/>
    </location>
</feature>
<evidence type="ECO:0000256" key="1">
    <source>
        <dbReference type="ARBA" id="ARBA00023054"/>
    </source>
</evidence>
<reference evidence="5" key="2">
    <citation type="submission" date="2025-08" db="UniProtKB">
        <authorList>
            <consortium name="Ensembl"/>
        </authorList>
    </citation>
    <scope>IDENTIFICATION</scope>
</reference>
<dbReference type="Proteomes" id="UP000694620">
    <property type="component" value="Chromosome 16"/>
</dbReference>
<feature type="transmembrane region" description="Helical" evidence="4">
    <location>
        <begin position="50"/>
        <end position="71"/>
    </location>
</feature>
<evidence type="ECO:0000256" key="3">
    <source>
        <dbReference type="SAM" id="MobiDB-lite"/>
    </source>
</evidence>
<dbReference type="AlphaFoldDB" id="A0A8C4XCV1"/>
<protein>
    <submittedName>
        <fullName evidence="5">MIA SH3 domain ER export factor 2</fullName>
    </submittedName>
</protein>
<sequence>MGDENMSHLDGVTTEVPALLVYYSLAVEKVKVAVSALPEDMRPGPDLYGFPWEAVIITAFLGIVTALLFLFRLRQSIKSRLYAGREKQLGAKIAELLEEKCSILETLSECTQQHKKLEDKLSNGGLIDQVTEKENMQAMCVKLEQSNTDMKDEIKRINVDLNIQKSTRTQQNQLLEEMLTSLRSLEKETESIKSEIEQTHTTLKVYEISSVKLHTNLQAAKEENLHLKESEAQLSQEVEGWGERLGELTEQIKICEMSQKEMQEDCSNKECQIKSLTDCLLKMKDWDSEIEEEIDGDKNTEMENEANSADHQKQKIEKLIHAAKVNAALKSVDEDKNQLLARLNDEMKAKEDLQERIDKLQNNKDFLLARSSEYTTEIEKLQQKLQIMTEMYQENELKLHRKLTIEEKERMQKEEKLTKADEKISLAAEELNSYRLRAKELDEELDRTNQSYKNQIASHEKKAHDNWLAARAAERDLTEIKREKAHFRQKLTDAQFKLEMIQKDPYALDVPGMHPFRGERSPFGPSPLGRPASETRAFLSPPTLVDGPPRISPHFPAGPGGRASREPQILADHPMLSEGVDPNSERILDNRSTHSDSGSLSPTWDRDRRVHVPPPPGYPYIDPTLPFRRPPSGRLSGPAEIRGLIPPSADKTDAPDVNISEGPGNNMNEIKDPPAPIPGGPFHPAEADLRFGPPVIRPLLDPREQFIHGGRYGPPEFLPVRGPVPLLPRGRPPLLPGMFPRFPFLPPGHGYPPLRPPTDGSSGLPYRPSPPGDEQTEN</sequence>
<keyword evidence="1 2" id="KW-0175">Coiled coil</keyword>
<organism evidence="5 6">
    <name type="scientific">Erpetoichthys calabaricus</name>
    <name type="common">Rope fish</name>
    <name type="synonym">Calamoichthys calabaricus</name>
    <dbReference type="NCBI Taxonomy" id="27687"/>
    <lineage>
        <taxon>Eukaryota</taxon>
        <taxon>Metazoa</taxon>
        <taxon>Chordata</taxon>
        <taxon>Craniata</taxon>
        <taxon>Vertebrata</taxon>
        <taxon>Euteleostomi</taxon>
        <taxon>Actinopterygii</taxon>
        <taxon>Polypteriformes</taxon>
        <taxon>Polypteridae</taxon>
        <taxon>Erpetoichthys</taxon>
    </lineage>
</organism>
<keyword evidence="4" id="KW-0812">Transmembrane</keyword>
<dbReference type="GeneTree" id="ENSGT00950000182767"/>
<dbReference type="GO" id="GO:0005789">
    <property type="term" value="C:endoplasmic reticulum membrane"/>
    <property type="evidence" value="ECO:0007669"/>
    <property type="project" value="TreeGrafter"/>
</dbReference>
<evidence type="ECO:0000256" key="2">
    <source>
        <dbReference type="SAM" id="Coils"/>
    </source>
</evidence>
<dbReference type="PANTHER" id="PTHR23158:SF38">
    <property type="entry name" value="MELANOMA INHIBITORY ACTIVITY PROTEIN 2"/>
    <property type="match status" value="1"/>
</dbReference>
<evidence type="ECO:0000313" key="5">
    <source>
        <dbReference type="Ensembl" id="ENSECRP00000021570.1"/>
    </source>
</evidence>
<dbReference type="GO" id="GO:0006888">
    <property type="term" value="P:endoplasmic reticulum to Golgi vesicle-mediated transport"/>
    <property type="evidence" value="ECO:0007669"/>
    <property type="project" value="TreeGrafter"/>
</dbReference>
<dbReference type="GO" id="GO:0035459">
    <property type="term" value="P:vesicle cargo loading"/>
    <property type="evidence" value="ECO:0007669"/>
    <property type="project" value="TreeGrafter"/>
</dbReference>
<reference evidence="5" key="1">
    <citation type="submission" date="2021-06" db="EMBL/GenBank/DDBJ databases">
        <authorList>
            <consortium name="Wellcome Sanger Institute Data Sharing"/>
        </authorList>
    </citation>
    <scope>NUCLEOTIDE SEQUENCE [LARGE SCALE GENOMIC DNA]</scope>
</reference>
<feature type="coiled-coil region" evidence="2">
    <location>
        <begin position="299"/>
        <end position="490"/>
    </location>
</feature>
<feature type="region of interest" description="Disordered" evidence="3">
    <location>
        <begin position="660"/>
        <end position="696"/>
    </location>
</feature>
<keyword evidence="6" id="KW-1185">Reference proteome</keyword>
<keyword evidence="4" id="KW-1133">Transmembrane helix</keyword>
<feature type="region of interest" description="Disordered" evidence="3">
    <location>
        <begin position="740"/>
        <end position="778"/>
    </location>
</feature>
<dbReference type="InterPro" id="IPR051500">
    <property type="entry name" value="cTAGE_MIA/OTOR"/>
</dbReference>
<dbReference type="Ensembl" id="ENSECRT00000022037.1">
    <property type="protein sequence ID" value="ENSECRP00000021570.1"/>
    <property type="gene ID" value="ENSECRG00000014540.1"/>
</dbReference>
<keyword evidence="4" id="KW-0472">Membrane</keyword>
<proteinExistence type="predicted"/>
<evidence type="ECO:0000313" key="6">
    <source>
        <dbReference type="Proteomes" id="UP000694620"/>
    </source>
</evidence>
<dbReference type="PANTHER" id="PTHR23158">
    <property type="entry name" value="MELANOMA INHIBITORY ACTIVITY-RELATED"/>
    <property type="match status" value="1"/>
</dbReference>
<dbReference type="GO" id="GO:0009306">
    <property type="term" value="P:protein secretion"/>
    <property type="evidence" value="ECO:0007669"/>
    <property type="project" value="TreeGrafter"/>
</dbReference>
<dbReference type="GO" id="GO:0070971">
    <property type="term" value="C:endoplasmic reticulum exit site"/>
    <property type="evidence" value="ECO:0007669"/>
    <property type="project" value="TreeGrafter"/>
</dbReference>
<accession>A0A8C4XCV1</accession>
<gene>
    <name evidence="5" type="primary">mia2</name>
</gene>
<feature type="compositionally biased region" description="Pro residues" evidence="3">
    <location>
        <begin position="743"/>
        <end position="756"/>
    </location>
</feature>